<dbReference type="PANTHER" id="PTHR11076:SF33">
    <property type="entry name" value="DNA POLYMERASE KAPPA"/>
    <property type="match status" value="1"/>
</dbReference>
<dbReference type="InterPro" id="IPR043128">
    <property type="entry name" value="Rev_trsase/Diguanyl_cyclase"/>
</dbReference>
<dbReference type="Gene3D" id="3.40.1170.60">
    <property type="match status" value="1"/>
</dbReference>
<dbReference type="GO" id="GO:0046872">
    <property type="term" value="F:metal ion binding"/>
    <property type="evidence" value="ECO:0007669"/>
    <property type="project" value="UniProtKB-KW"/>
</dbReference>
<keyword evidence="5" id="KW-0515">Mutator protein</keyword>
<evidence type="ECO:0000256" key="4">
    <source>
        <dbReference type="ARBA" id="ARBA00012417"/>
    </source>
</evidence>
<dbReference type="Pfam" id="PF11799">
    <property type="entry name" value="IMS_C"/>
    <property type="match status" value="1"/>
</dbReference>
<evidence type="ECO:0000256" key="6">
    <source>
        <dbReference type="ARBA" id="ARBA00022490"/>
    </source>
</evidence>
<name>A0A160TB24_9ZZZZ</name>
<keyword evidence="9" id="KW-0235">DNA replication</keyword>
<dbReference type="PANTHER" id="PTHR11076">
    <property type="entry name" value="DNA REPAIR POLYMERASE UMUC / TRANSFERASE FAMILY MEMBER"/>
    <property type="match status" value="1"/>
</dbReference>
<evidence type="ECO:0000256" key="9">
    <source>
        <dbReference type="ARBA" id="ARBA00022705"/>
    </source>
</evidence>
<evidence type="ECO:0000256" key="8">
    <source>
        <dbReference type="ARBA" id="ARBA00022695"/>
    </source>
</evidence>
<dbReference type="GO" id="GO:0003684">
    <property type="term" value="F:damaged DNA binding"/>
    <property type="evidence" value="ECO:0007669"/>
    <property type="project" value="InterPro"/>
</dbReference>
<keyword evidence="13" id="KW-0239">DNA-directed DNA polymerase</keyword>
<evidence type="ECO:0000256" key="5">
    <source>
        <dbReference type="ARBA" id="ARBA00022457"/>
    </source>
</evidence>
<gene>
    <name evidence="18" type="ORF">MGWOODY_Tha918</name>
</gene>
<dbReference type="EMBL" id="CZQC01000005">
    <property type="protein sequence ID" value="CUS40227.1"/>
    <property type="molecule type" value="Genomic_DNA"/>
</dbReference>
<dbReference type="Gene3D" id="3.30.70.270">
    <property type="match status" value="1"/>
</dbReference>
<dbReference type="HAMAP" id="MF_01113">
    <property type="entry name" value="DNApol_IV"/>
    <property type="match status" value="1"/>
</dbReference>
<evidence type="ECO:0000256" key="12">
    <source>
        <dbReference type="ARBA" id="ARBA00022842"/>
    </source>
</evidence>
<evidence type="ECO:0000256" key="2">
    <source>
        <dbReference type="ARBA" id="ARBA00004496"/>
    </source>
</evidence>
<keyword evidence="6" id="KW-0963">Cytoplasm</keyword>
<keyword evidence="15" id="KW-0234">DNA repair</keyword>
<dbReference type="InterPro" id="IPR043502">
    <property type="entry name" value="DNA/RNA_pol_sf"/>
</dbReference>
<dbReference type="EC" id="2.7.7.7" evidence="4"/>
<dbReference type="AlphaFoldDB" id="A0A160TB24"/>
<organism evidence="18">
    <name type="scientific">hydrothermal vent metagenome</name>
    <dbReference type="NCBI Taxonomy" id="652676"/>
    <lineage>
        <taxon>unclassified sequences</taxon>
        <taxon>metagenomes</taxon>
        <taxon>ecological metagenomes</taxon>
    </lineage>
</organism>
<protein>
    <recommendedName>
        <fullName evidence="4">DNA-directed DNA polymerase</fullName>
        <ecNumber evidence="4">2.7.7.7</ecNumber>
    </recommendedName>
</protein>
<comment type="similarity">
    <text evidence="3">Belongs to the DNA polymerase type-Y family.</text>
</comment>
<dbReference type="GO" id="GO:0003887">
    <property type="term" value="F:DNA-directed DNA polymerase activity"/>
    <property type="evidence" value="ECO:0007669"/>
    <property type="project" value="UniProtKB-KW"/>
</dbReference>
<evidence type="ECO:0000256" key="7">
    <source>
        <dbReference type="ARBA" id="ARBA00022679"/>
    </source>
</evidence>
<dbReference type="Pfam" id="PF00817">
    <property type="entry name" value="IMS"/>
    <property type="match status" value="1"/>
</dbReference>
<keyword evidence="12" id="KW-0460">Magnesium</keyword>
<evidence type="ECO:0000259" key="17">
    <source>
        <dbReference type="PROSITE" id="PS50173"/>
    </source>
</evidence>
<dbReference type="GO" id="GO:0005829">
    <property type="term" value="C:cytosol"/>
    <property type="evidence" value="ECO:0007669"/>
    <property type="project" value="TreeGrafter"/>
</dbReference>
<evidence type="ECO:0000256" key="1">
    <source>
        <dbReference type="ARBA" id="ARBA00001946"/>
    </source>
</evidence>
<dbReference type="PROSITE" id="PS50173">
    <property type="entry name" value="UMUC"/>
    <property type="match status" value="1"/>
</dbReference>
<dbReference type="Gene3D" id="3.30.1490.100">
    <property type="entry name" value="DNA polymerase, Y-family, little finger domain"/>
    <property type="match status" value="1"/>
</dbReference>
<evidence type="ECO:0000256" key="10">
    <source>
        <dbReference type="ARBA" id="ARBA00022723"/>
    </source>
</evidence>
<dbReference type="SUPFAM" id="SSF56672">
    <property type="entry name" value="DNA/RNA polymerases"/>
    <property type="match status" value="1"/>
</dbReference>
<comment type="cofactor">
    <cofactor evidence="1">
        <name>Mg(2+)</name>
        <dbReference type="ChEBI" id="CHEBI:18420"/>
    </cofactor>
</comment>
<dbReference type="InterPro" id="IPR001126">
    <property type="entry name" value="UmuC"/>
</dbReference>
<comment type="catalytic activity">
    <reaction evidence="16">
        <text>DNA(n) + a 2'-deoxyribonucleoside 5'-triphosphate = DNA(n+1) + diphosphate</text>
        <dbReference type="Rhea" id="RHEA:22508"/>
        <dbReference type="Rhea" id="RHEA-COMP:17339"/>
        <dbReference type="Rhea" id="RHEA-COMP:17340"/>
        <dbReference type="ChEBI" id="CHEBI:33019"/>
        <dbReference type="ChEBI" id="CHEBI:61560"/>
        <dbReference type="ChEBI" id="CHEBI:173112"/>
        <dbReference type="EC" id="2.7.7.7"/>
    </reaction>
</comment>
<dbReference type="GO" id="GO:0009432">
    <property type="term" value="P:SOS response"/>
    <property type="evidence" value="ECO:0007669"/>
    <property type="project" value="TreeGrafter"/>
</dbReference>
<dbReference type="GO" id="GO:0006260">
    <property type="term" value="P:DNA replication"/>
    <property type="evidence" value="ECO:0007669"/>
    <property type="project" value="UniProtKB-KW"/>
</dbReference>
<dbReference type="InterPro" id="IPR017961">
    <property type="entry name" value="DNA_pol_Y-fam_little_finger"/>
</dbReference>
<comment type="subcellular location">
    <subcellularLocation>
        <location evidence="2">Cytoplasm</location>
    </subcellularLocation>
</comment>
<keyword evidence="11" id="KW-0227">DNA damage</keyword>
<sequence>MTESASAILDQRQDSGVRKVLHIDCDCFFAAVEMRERPELRERPIAIGGSSDRRGVIATCNYPARKFGVRSAMATATALRLCPDLVLVPGNMALYREVSQQLMAILSEYSTQLEQVSVDEAFLELGSDEHAAAVAESIRQRVRTELGITVSIGVATNKFLAKVASDWNKPDGQFVVRPNEIADFMTTLPVGRIPGVGPALQKRLELAGIVTCGDAQAWSLTELVRRFGRSGASLYQRARGHDSRPIHTERVRKSLSIEHTFAHDLPDPNACLAQVSELYERWLTRVGRTPWKAESLAPFVKVKFADFTQTTVADIGESASEEGFKRLLQQALTRADKPVRLLGIGGKFPQISEQQLSLF</sequence>
<proteinExistence type="inferred from homology"/>
<evidence type="ECO:0000256" key="14">
    <source>
        <dbReference type="ARBA" id="ARBA00023125"/>
    </source>
</evidence>
<dbReference type="InterPro" id="IPR036775">
    <property type="entry name" value="DNA_pol_Y-fam_lit_finger_sf"/>
</dbReference>
<evidence type="ECO:0000256" key="3">
    <source>
        <dbReference type="ARBA" id="ARBA00010945"/>
    </source>
</evidence>
<dbReference type="Gene3D" id="1.10.150.20">
    <property type="entry name" value="5' to 3' exonuclease, C-terminal subdomain"/>
    <property type="match status" value="1"/>
</dbReference>
<dbReference type="InterPro" id="IPR050116">
    <property type="entry name" value="DNA_polymerase-Y"/>
</dbReference>
<evidence type="ECO:0000256" key="13">
    <source>
        <dbReference type="ARBA" id="ARBA00022932"/>
    </source>
</evidence>
<dbReference type="FunFam" id="3.40.1170.60:FF:000001">
    <property type="entry name" value="DNA polymerase IV"/>
    <property type="match status" value="1"/>
</dbReference>
<evidence type="ECO:0000256" key="11">
    <source>
        <dbReference type="ARBA" id="ARBA00022763"/>
    </source>
</evidence>
<accession>A0A160TB24</accession>
<feature type="domain" description="UmuC" evidence="17">
    <location>
        <begin position="20"/>
        <end position="197"/>
    </location>
</feature>
<dbReference type="NCBIfam" id="NF002677">
    <property type="entry name" value="PRK02406.1"/>
    <property type="match status" value="1"/>
</dbReference>
<dbReference type="Pfam" id="PF21999">
    <property type="entry name" value="IMS_HHH_1"/>
    <property type="match status" value="1"/>
</dbReference>
<evidence type="ECO:0000256" key="15">
    <source>
        <dbReference type="ARBA" id="ARBA00023204"/>
    </source>
</evidence>
<dbReference type="SUPFAM" id="SSF100879">
    <property type="entry name" value="Lesion bypass DNA polymerase (Y-family), little finger domain"/>
    <property type="match status" value="1"/>
</dbReference>
<dbReference type="InterPro" id="IPR053848">
    <property type="entry name" value="IMS_HHH_1"/>
</dbReference>
<evidence type="ECO:0000256" key="16">
    <source>
        <dbReference type="ARBA" id="ARBA00049244"/>
    </source>
</evidence>
<dbReference type="GO" id="GO:0006281">
    <property type="term" value="P:DNA repair"/>
    <property type="evidence" value="ECO:0007669"/>
    <property type="project" value="UniProtKB-KW"/>
</dbReference>
<keyword evidence="10" id="KW-0479">Metal-binding</keyword>
<keyword evidence="8 18" id="KW-0548">Nucleotidyltransferase</keyword>
<dbReference type="InterPro" id="IPR022880">
    <property type="entry name" value="DNApol_IV"/>
</dbReference>
<reference evidence="18" key="1">
    <citation type="submission" date="2015-10" db="EMBL/GenBank/DDBJ databases">
        <authorList>
            <person name="Gilbert D.G."/>
        </authorList>
    </citation>
    <scope>NUCLEOTIDE SEQUENCE</scope>
</reference>
<keyword evidence="14" id="KW-0238">DNA-binding</keyword>
<dbReference type="GO" id="GO:0042276">
    <property type="term" value="P:error-prone translesion synthesis"/>
    <property type="evidence" value="ECO:0007669"/>
    <property type="project" value="TreeGrafter"/>
</dbReference>
<dbReference type="CDD" id="cd03586">
    <property type="entry name" value="PolY_Pol_IV_kappa"/>
    <property type="match status" value="1"/>
</dbReference>
<evidence type="ECO:0000313" key="18">
    <source>
        <dbReference type="EMBL" id="CUS40227.1"/>
    </source>
</evidence>
<keyword evidence="7 18" id="KW-0808">Transferase</keyword>